<dbReference type="RefSeq" id="WP_189380217.1">
    <property type="nucleotide sequence ID" value="NZ_BMYI01000001.1"/>
</dbReference>
<organism evidence="2 3">
    <name type="scientific">Gemmobacter nanjingensis</name>
    <dbReference type="NCBI Taxonomy" id="488454"/>
    <lineage>
        <taxon>Bacteria</taxon>
        <taxon>Pseudomonadati</taxon>
        <taxon>Pseudomonadota</taxon>
        <taxon>Alphaproteobacteria</taxon>
        <taxon>Rhodobacterales</taxon>
        <taxon>Paracoccaceae</taxon>
        <taxon>Gemmobacter</taxon>
    </lineage>
</organism>
<dbReference type="Proteomes" id="UP000658305">
    <property type="component" value="Unassembled WGS sequence"/>
</dbReference>
<comment type="caution">
    <text evidence="2">The sequence shown here is derived from an EMBL/GenBank/DDBJ whole genome shotgun (WGS) entry which is preliminary data.</text>
</comment>
<gene>
    <name evidence="2" type="ORF">GCM10007291_07530</name>
</gene>
<feature type="coiled-coil region" evidence="1">
    <location>
        <begin position="33"/>
        <end position="67"/>
    </location>
</feature>
<name>A0ABQ3F872_9RHOB</name>
<keyword evidence="1" id="KW-0175">Coiled coil</keyword>
<evidence type="ECO:0000313" key="3">
    <source>
        <dbReference type="Proteomes" id="UP000658305"/>
    </source>
</evidence>
<evidence type="ECO:0000256" key="1">
    <source>
        <dbReference type="SAM" id="Coils"/>
    </source>
</evidence>
<sequence>MTIDTNKEAVERHLTLDDNHEAGLIPMATQILLRALTAERDAQTARADAAEAEVARLTAENERLSSLVDSAEGIFANCEVSAGVCCCGENMDGHSNPMECGHSPVDMGGSSASQWLAALQRKAG</sequence>
<keyword evidence="3" id="KW-1185">Reference proteome</keyword>
<proteinExistence type="predicted"/>
<protein>
    <submittedName>
        <fullName evidence="2">Uncharacterized protein</fullName>
    </submittedName>
</protein>
<reference evidence="3" key="1">
    <citation type="journal article" date="2019" name="Int. J. Syst. Evol. Microbiol.">
        <title>The Global Catalogue of Microorganisms (GCM) 10K type strain sequencing project: providing services to taxonomists for standard genome sequencing and annotation.</title>
        <authorList>
            <consortium name="The Broad Institute Genomics Platform"/>
            <consortium name="The Broad Institute Genome Sequencing Center for Infectious Disease"/>
            <person name="Wu L."/>
            <person name="Ma J."/>
        </authorList>
    </citation>
    <scope>NUCLEOTIDE SEQUENCE [LARGE SCALE GENOMIC DNA]</scope>
    <source>
        <strain evidence="3">KCTC 23298</strain>
    </source>
</reference>
<accession>A0ABQ3F872</accession>
<dbReference type="EMBL" id="BMYI01000001">
    <property type="protein sequence ID" value="GHC12722.1"/>
    <property type="molecule type" value="Genomic_DNA"/>
</dbReference>
<evidence type="ECO:0000313" key="2">
    <source>
        <dbReference type="EMBL" id="GHC12722.1"/>
    </source>
</evidence>